<evidence type="ECO:0000256" key="5">
    <source>
        <dbReference type="HAMAP-Rule" id="MF_00871"/>
    </source>
</evidence>
<comment type="subunit">
    <text evidence="5">Associates with stalled 50S ribosomal subunits. Binds to RqcH, 23S rRNA and the P-site tRNA. Does not require RqcH for association with 50S subunits.</text>
</comment>
<dbReference type="GO" id="GO:0000049">
    <property type="term" value="F:tRNA binding"/>
    <property type="evidence" value="ECO:0007669"/>
    <property type="project" value="UniProtKB-UniRule"/>
</dbReference>
<dbReference type="Pfam" id="PF01479">
    <property type="entry name" value="S4"/>
    <property type="match status" value="1"/>
</dbReference>
<protein>
    <recommendedName>
        <fullName evidence="5">RQC P-site tRNA stabilizing factor</fullName>
        <shortName evidence="5">RqcP</shortName>
    </recommendedName>
    <alternativeName>
        <fullName evidence="5">Ribosome-associated protein quality control protein P</fullName>
    </alternativeName>
</protein>
<dbReference type="GO" id="GO:0072344">
    <property type="term" value="P:rescue of stalled ribosome"/>
    <property type="evidence" value="ECO:0007669"/>
    <property type="project" value="UniProtKB-UniRule"/>
</dbReference>
<evidence type="ECO:0000259" key="6">
    <source>
        <dbReference type="SMART" id="SM00363"/>
    </source>
</evidence>
<dbReference type="PROSITE" id="PS50889">
    <property type="entry name" value="S4"/>
    <property type="match status" value="1"/>
</dbReference>
<comment type="similarity">
    <text evidence="5">Belongs to the RqcP family.</text>
</comment>
<reference evidence="7 8" key="1">
    <citation type="submission" date="2019-03" db="EMBL/GenBank/DDBJ databases">
        <title>Genomic Encyclopedia of Type Strains, Phase IV (KMG-IV): sequencing the most valuable type-strain genomes for metagenomic binning, comparative biology and taxonomic classification.</title>
        <authorList>
            <person name="Goeker M."/>
        </authorList>
    </citation>
    <scope>NUCLEOTIDE SEQUENCE [LARGE SCALE GENOMIC DNA]</scope>
    <source>
        <strain evidence="7 8">DSM 100055</strain>
    </source>
</reference>
<evidence type="ECO:0000256" key="2">
    <source>
        <dbReference type="ARBA" id="ARBA00022730"/>
    </source>
</evidence>
<gene>
    <name evidence="5" type="primary">rqcP</name>
    <name evidence="7" type="ORF">EV215_1383</name>
</gene>
<keyword evidence="3 5" id="KW-0694">RNA-binding</keyword>
<dbReference type="GO" id="GO:0019843">
    <property type="term" value="F:rRNA binding"/>
    <property type="evidence" value="ECO:0007669"/>
    <property type="project" value="UniProtKB-UniRule"/>
</dbReference>
<dbReference type="InterPro" id="IPR025490">
    <property type="entry name" value="RqcP"/>
</dbReference>
<dbReference type="CDD" id="cd00165">
    <property type="entry name" value="S4"/>
    <property type="match status" value="1"/>
</dbReference>
<name>A0AA46I5K0_9FUSO</name>
<dbReference type="Proteomes" id="UP000294678">
    <property type="component" value="Unassembled WGS sequence"/>
</dbReference>
<dbReference type="GO" id="GO:0043023">
    <property type="term" value="F:ribosomal large subunit binding"/>
    <property type="evidence" value="ECO:0007669"/>
    <property type="project" value="UniProtKB-UniRule"/>
</dbReference>
<comment type="function">
    <text evidence="5">Key component of the ribosome quality control system (RQC), a ribosome-associated complex that mediates the extraction of incompletely synthesized nascent chains from stalled ribosomes and their subsequent degradation. RqcH recruits Ala-charged tRNA, and with RqcP directs the elongation of stalled nascent chains on 50S ribosomal subunits, leading to non-templated C-terminal alanine extensions (Ala tail). The Ala tail promotes nascent chain degradation. RqcP is associated with the translocation-like movement of the peptidyl-tRNA from the A-site into the P-site.</text>
</comment>
<evidence type="ECO:0000256" key="4">
    <source>
        <dbReference type="ARBA" id="ARBA00022917"/>
    </source>
</evidence>
<dbReference type="EMBL" id="SOBG01000005">
    <property type="protein sequence ID" value="TDT69841.1"/>
    <property type="molecule type" value="Genomic_DNA"/>
</dbReference>
<keyword evidence="4 5" id="KW-0648">Protein biosynthesis</keyword>
<dbReference type="InterPro" id="IPR036986">
    <property type="entry name" value="S4_RNA-bd_sf"/>
</dbReference>
<organism evidence="7 8">
    <name type="scientific">Hypnocyclicus thermotrophus</name>
    <dbReference type="NCBI Taxonomy" id="1627895"/>
    <lineage>
        <taxon>Bacteria</taxon>
        <taxon>Fusobacteriati</taxon>
        <taxon>Fusobacteriota</taxon>
        <taxon>Fusobacteriia</taxon>
        <taxon>Fusobacteriales</taxon>
        <taxon>Fusobacteriaceae</taxon>
        <taxon>Hypnocyclicus</taxon>
    </lineage>
</organism>
<dbReference type="InterPro" id="IPR002942">
    <property type="entry name" value="S4_RNA-bd"/>
</dbReference>
<comment type="caution">
    <text evidence="7">The sequence shown here is derived from an EMBL/GenBank/DDBJ whole genome shotgun (WGS) entry which is preliminary data.</text>
</comment>
<keyword evidence="8" id="KW-1185">Reference proteome</keyword>
<dbReference type="SMART" id="SM00363">
    <property type="entry name" value="S4"/>
    <property type="match status" value="1"/>
</dbReference>
<dbReference type="AlphaFoldDB" id="A0AA46I5K0"/>
<dbReference type="Gene3D" id="3.10.290.10">
    <property type="entry name" value="RNA-binding S4 domain"/>
    <property type="match status" value="1"/>
</dbReference>
<keyword evidence="1 5" id="KW-0820">tRNA-binding</keyword>
<evidence type="ECO:0000256" key="1">
    <source>
        <dbReference type="ARBA" id="ARBA00022555"/>
    </source>
</evidence>
<evidence type="ECO:0000313" key="8">
    <source>
        <dbReference type="Proteomes" id="UP000294678"/>
    </source>
</evidence>
<evidence type="ECO:0000313" key="7">
    <source>
        <dbReference type="EMBL" id="TDT69841.1"/>
    </source>
</evidence>
<accession>A0AA46I5K0</accession>
<feature type="domain" description="RNA-binding S4" evidence="6">
    <location>
        <begin position="33"/>
        <end position="101"/>
    </location>
</feature>
<keyword evidence="2 5" id="KW-0699">rRNA-binding</keyword>
<sequence>MGRSKEKNLKLLNMYINKNNFIKNYFNRKDFFMRLDKFLKTARIIKRRPIAKKVADNKKIKINGKIAKSATNVNMGDILEVEYFNRYMKIEVLEVPKGNVKKEKASELIKVIETKKIETNELAFLEEDELDEEL</sequence>
<proteinExistence type="inferred from homology"/>
<evidence type="ECO:0000256" key="3">
    <source>
        <dbReference type="ARBA" id="ARBA00022884"/>
    </source>
</evidence>
<dbReference type="HAMAP" id="MF_00871">
    <property type="entry name" value="RqcP"/>
    <property type="match status" value="1"/>
</dbReference>
<keyword evidence="7" id="KW-0346">Stress response</keyword>
<dbReference type="SUPFAM" id="SSF55174">
    <property type="entry name" value="Alpha-L RNA-binding motif"/>
    <property type="match status" value="1"/>
</dbReference>